<organism evidence="2 3">
    <name type="scientific">Datura stramonium</name>
    <name type="common">Jimsonweed</name>
    <name type="synonym">Common thornapple</name>
    <dbReference type="NCBI Taxonomy" id="4076"/>
    <lineage>
        <taxon>Eukaryota</taxon>
        <taxon>Viridiplantae</taxon>
        <taxon>Streptophyta</taxon>
        <taxon>Embryophyta</taxon>
        <taxon>Tracheophyta</taxon>
        <taxon>Spermatophyta</taxon>
        <taxon>Magnoliopsida</taxon>
        <taxon>eudicotyledons</taxon>
        <taxon>Gunneridae</taxon>
        <taxon>Pentapetalae</taxon>
        <taxon>asterids</taxon>
        <taxon>lamiids</taxon>
        <taxon>Solanales</taxon>
        <taxon>Solanaceae</taxon>
        <taxon>Solanoideae</taxon>
        <taxon>Datureae</taxon>
        <taxon>Datura</taxon>
    </lineage>
</organism>
<dbReference type="SMART" id="SM01037">
    <property type="entry name" value="Bet_v_1"/>
    <property type="match status" value="1"/>
</dbReference>
<evidence type="ECO:0000313" key="2">
    <source>
        <dbReference type="EMBL" id="MCD7446135.1"/>
    </source>
</evidence>
<dbReference type="Gene3D" id="3.30.530.20">
    <property type="match status" value="1"/>
</dbReference>
<dbReference type="InterPro" id="IPR023393">
    <property type="entry name" value="START-like_dom_sf"/>
</dbReference>
<proteinExistence type="predicted"/>
<dbReference type="Pfam" id="PF00407">
    <property type="entry name" value="Bet_v_1"/>
    <property type="match status" value="1"/>
</dbReference>
<dbReference type="PANTHER" id="PTHR31907">
    <property type="entry name" value="MLP-LIKE PROTEIN 423"/>
    <property type="match status" value="1"/>
</dbReference>
<dbReference type="SUPFAM" id="SSF55961">
    <property type="entry name" value="Bet v1-like"/>
    <property type="match status" value="1"/>
</dbReference>
<name>A0ABS8RJC2_DATST</name>
<comment type="caution">
    <text evidence="2">The sequence shown here is derived from an EMBL/GenBank/DDBJ whole genome shotgun (WGS) entry which is preliminary data.</text>
</comment>
<gene>
    <name evidence="2" type="ORF">HAX54_041520</name>
</gene>
<protein>
    <recommendedName>
        <fullName evidence="1">Bet v I/Major latex protein domain-containing protein</fullName>
    </recommendedName>
</protein>
<dbReference type="InterPro" id="IPR051761">
    <property type="entry name" value="MLP-like_ligand-binding"/>
</dbReference>
<accession>A0ABS8RJC2</accession>
<sequence>MSLEGKLVAQINIKCDGDVFHEIIRFRPHHISSMSPDMIQNVNIHKGEWGTVGCVNSWNYTHDGKKKVAKKIIEEIDEEKKLVKEKMIGGDLLEAYKSFYLTVHVQTKGENNLVTWILKYEKMNAKVQDPHTFMGLLLNMTKDIETYHIK</sequence>
<dbReference type="CDD" id="cd07816">
    <property type="entry name" value="Bet_v1-like"/>
    <property type="match status" value="1"/>
</dbReference>
<dbReference type="InterPro" id="IPR000916">
    <property type="entry name" value="Bet_v_I/MLP"/>
</dbReference>
<feature type="domain" description="Bet v I/Major latex protein" evidence="1">
    <location>
        <begin position="2"/>
        <end position="149"/>
    </location>
</feature>
<dbReference type="Proteomes" id="UP000823775">
    <property type="component" value="Unassembled WGS sequence"/>
</dbReference>
<keyword evidence="3" id="KW-1185">Reference proteome</keyword>
<evidence type="ECO:0000259" key="1">
    <source>
        <dbReference type="SMART" id="SM01037"/>
    </source>
</evidence>
<reference evidence="2 3" key="1">
    <citation type="journal article" date="2021" name="BMC Genomics">
        <title>Datura genome reveals duplications of psychoactive alkaloid biosynthetic genes and high mutation rate following tissue culture.</title>
        <authorList>
            <person name="Rajewski A."/>
            <person name="Carter-House D."/>
            <person name="Stajich J."/>
            <person name="Litt A."/>
        </authorList>
    </citation>
    <scope>NUCLEOTIDE SEQUENCE [LARGE SCALE GENOMIC DNA]</scope>
    <source>
        <strain evidence="2">AR-01</strain>
    </source>
</reference>
<dbReference type="EMBL" id="JACEIK010000006">
    <property type="protein sequence ID" value="MCD7446135.1"/>
    <property type="molecule type" value="Genomic_DNA"/>
</dbReference>
<evidence type="ECO:0000313" key="3">
    <source>
        <dbReference type="Proteomes" id="UP000823775"/>
    </source>
</evidence>